<evidence type="ECO:0000256" key="5">
    <source>
        <dbReference type="ARBA" id="ARBA00022801"/>
    </source>
</evidence>
<evidence type="ECO:0000256" key="16">
    <source>
        <dbReference type="ARBA" id="ARBA00048157"/>
    </source>
</evidence>
<dbReference type="SMART" id="SM00962">
    <property type="entry name" value="SRP54"/>
    <property type="match status" value="1"/>
</dbReference>
<accession>A0AA35RI94</accession>
<dbReference type="PANTHER" id="PTHR11564">
    <property type="entry name" value="SIGNAL RECOGNITION PARTICLE 54K PROTEIN SRP54"/>
    <property type="match status" value="1"/>
</dbReference>
<dbReference type="InterPro" id="IPR000897">
    <property type="entry name" value="SRP54_GTPase_dom"/>
</dbReference>
<dbReference type="Proteomes" id="UP001174909">
    <property type="component" value="Unassembled WGS sequence"/>
</dbReference>
<keyword evidence="6" id="KW-0694">RNA-binding</keyword>
<reference evidence="20" key="1">
    <citation type="submission" date="2023-03" db="EMBL/GenBank/DDBJ databases">
        <authorList>
            <person name="Steffen K."/>
            <person name="Cardenas P."/>
        </authorList>
    </citation>
    <scope>NUCLEOTIDE SEQUENCE</scope>
</reference>
<gene>
    <name evidence="20" type="ORF">GBAR_LOCUS7713</name>
</gene>
<evidence type="ECO:0000256" key="8">
    <source>
        <dbReference type="ARBA" id="ARBA00023134"/>
    </source>
</evidence>
<dbReference type="InterPro" id="IPR020828">
    <property type="entry name" value="GlycerAld_3-P_DH_NAD(P)-bd"/>
</dbReference>
<name>A0AA35RI94_GEOBA</name>
<dbReference type="InterPro" id="IPR027417">
    <property type="entry name" value="P-loop_NTPase"/>
</dbReference>
<dbReference type="InterPro" id="IPR013822">
    <property type="entry name" value="Signal_recog_particl_SRP54_hlx"/>
</dbReference>
<dbReference type="InterPro" id="IPR003593">
    <property type="entry name" value="AAA+_ATPase"/>
</dbReference>
<dbReference type="CDD" id="cd05214">
    <property type="entry name" value="GAPDH_I_N"/>
    <property type="match status" value="1"/>
</dbReference>
<dbReference type="GO" id="GO:0005786">
    <property type="term" value="C:signal recognition particle, endoplasmic reticulum targeting"/>
    <property type="evidence" value="ECO:0007669"/>
    <property type="project" value="UniProtKB-KW"/>
</dbReference>
<evidence type="ECO:0000256" key="15">
    <source>
        <dbReference type="ARBA" id="ARBA00047698"/>
    </source>
</evidence>
<dbReference type="InterPro" id="IPR020829">
    <property type="entry name" value="GlycerAld_3-P_DH_cat"/>
</dbReference>
<protein>
    <recommendedName>
        <fullName evidence="11">Signal recognition particle subunit SRP54</fullName>
        <ecNumber evidence="14">1.2.1.13</ecNumber>
        <ecNumber evidence="13">3.6.5.4</ecNumber>
    </recommendedName>
    <alternativeName>
        <fullName evidence="12">Signal recognition particle 54 kDa protein</fullName>
    </alternativeName>
</protein>
<dbReference type="GO" id="GO:0003924">
    <property type="term" value="F:GTPase activity"/>
    <property type="evidence" value="ECO:0007669"/>
    <property type="project" value="InterPro"/>
</dbReference>
<dbReference type="GO" id="GO:0004365">
    <property type="term" value="F:glyceraldehyde-3-phosphate dehydrogenase (NAD+) (phosphorylating) activity"/>
    <property type="evidence" value="ECO:0007669"/>
    <property type="project" value="UniProtKB-EC"/>
</dbReference>
<dbReference type="PROSITE" id="PS00300">
    <property type="entry name" value="SRP54"/>
    <property type="match status" value="1"/>
</dbReference>
<dbReference type="InterPro" id="IPR022941">
    <property type="entry name" value="SRP54"/>
</dbReference>
<keyword evidence="9" id="KW-0733">Signal recognition particle</keyword>
<dbReference type="GO" id="GO:0006614">
    <property type="term" value="P:SRP-dependent cotranslational protein targeting to membrane"/>
    <property type="evidence" value="ECO:0007669"/>
    <property type="project" value="InterPro"/>
</dbReference>
<evidence type="ECO:0000313" key="21">
    <source>
        <dbReference type="Proteomes" id="UP001174909"/>
    </source>
</evidence>
<keyword evidence="21" id="KW-1185">Reference proteome</keyword>
<dbReference type="Pfam" id="PF00448">
    <property type="entry name" value="SRP54"/>
    <property type="match status" value="1"/>
</dbReference>
<dbReference type="PROSITE" id="PS00071">
    <property type="entry name" value="GAPDH"/>
    <property type="match status" value="1"/>
</dbReference>
<dbReference type="CDD" id="cd18539">
    <property type="entry name" value="SRP_G"/>
    <property type="match status" value="1"/>
</dbReference>
<dbReference type="EMBL" id="CASHTH010001141">
    <property type="protein sequence ID" value="CAI8012005.1"/>
    <property type="molecule type" value="Genomic_DNA"/>
</dbReference>
<evidence type="ECO:0000256" key="6">
    <source>
        <dbReference type="ARBA" id="ARBA00022884"/>
    </source>
</evidence>
<dbReference type="InterPro" id="IPR020830">
    <property type="entry name" value="GlycerAld_3-P_DH_AS"/>
</dbReference>
<dbReference type="InterPro" id="IPR020831">
    <property type="entry name" value="GlycerAld/Erythrose_P_DH"/>
</dbReference>
<dbReference type="Gene3D" id="3.40.50.300">
    <property type="entry name" value="P-loop containing nucleotide triphosphate hydrolases"/>
    <property type="match status" value="1"/>
</dbReference>
<evidence type="ECO:0000256" key="4">
    <source>
        <dbReference type="ARBA" id="ARBA00022741"/>
    </source>
</evidence>
<dbReference type="PANTHER" id="PTHR11564:SF5">
    <property type="entry name" value="SIGNAL RECOGNITION PARTICLE SUBUNIT SRP54"/>
    <property type="match status" value="1"/>
</dbReference>
<dbReference type="GO" id="GO:0008312">
    <property type="term" value="F:7S RNA binding"/>
    <property type="evidence" value="ECO:0007669"/>
    <property type="project" value="InterPro"/>
</dbReference>
<comment type="catalytic activity">
    <reaction evidence="16">
        <text>GTP + H2O = GDP + phosphate + H(+)</text>
        <dbReference type="Rhea" id="RHEA:19669"/>
        <dbReference type="ChEBI" id="CHEBI:15377"/>
        <dbReference type="ChEBI" id="CHEBI:15378"/>
        <dbReference type="ChEBI" id="CHEBI:37565"/>
        <dbReference type="ChEBI" id="CHEBI:43474"/>
        <dbReference type="ChEBI" id="CHEBI:58189"/>
        <dbReference type="EC" id="3.6.5.4"/>
    </reaction>
    <physiologicalReaction direction="left-to-right" evidence="16">
        <dbReference type="Rhea" id="RHEA:19670"/>
    </physiologicalReaction>
</comment>
<dbReference type="SUPFAM" id="SSF55347">
    <property type="entry name" value="Glyceraldehyde-3-phosphate dehydrogenase-like, C-terminal domain"/>
    <property type="match status" value="1"/>
</dbReference>
<evidence type="ECO:0000256" key="11">
    <source>
        <dbReference type="ARBA" id="ARBA00034832"/>
    </source>
</evidence>
<evidence type="ECO:0000256" key="13">
    <source>
        <dbReference type="ARBA" id="ARBA00035672"/>
    </source>
</evidence>
<sequence>MLDFHGDELEVVAINDLTDSETNAHLFKYDTNYGRYPGEVDVIDGDLVIDGHRIAVISERDPGQIPWGDHGVEIVVESTGIFTDASRARGHLNHGPSKVVISAPAKNEDLTIVLGVNDDAYDPALHHVVSNASCTTNCLAPMAKVLDDTVGIKSGIMSTIHAYTNDQAILDTVHSDLRRARAAGMNIIPTTTGAAKAVGLVLPHLNGKLNGMAYRVPTSTVSVVDLVIDAQRATDAEEINAAFEKAANDLESPLHGILEYETARWRGAISEKDLESALREVRLALLEADVNYKVARDYIKAVRARANTEEVMRSPTPLNRVVEIIKDELVSLLGTESPSLQRASQGPTIILMVGLQGSGKTTTSAKLALRAKKAGDRPLLIAADVYRPAAIDQLQALGRQLDIEVFELGADEKPVKIVKQGLERASQIGAGTVIVDTAGRLHIDKDMMSEITDLRDKFKPTEVLLVADAMSGQDAVNAAAAFDEAVGITGVVLSKMDGDARGGAALSIRAVTGAPIKFLGIGERPDALEQFHPDRLAGRILGRGDMSTLVERAEQEFGEQDAKVWRRRLQDGEFDLNDFIEQISKVRQMGPISQIVNMIPGLSSIKDKIQVDEIDDDFFNQFEAIVFSMTPEERHKPDIINGSRRRRIAKGSGTSPQEVNQLLNQFKTAKGIMKDLALGKMPGMAGVRAPAGRR</sequence>
<comment type="similarity">
    <text evidence="2">Belongs to the GTP-binding SRP family. SRP54 subfamily.</text>
</comment>
<evidence type="ECO:0000313" key="20">
    <source>
        <dbReference type="EMBL" id="CAI8012005.1"/>
    </source>
</evidence>
<dbReference type="Pfam" id="PF02800">
    <property type="entry name" value="Gp_dh_C"/>
    <property type="match status" value="1"/>
</dbReference>
<dbReference type="SMART" id="SM00963">
    <property type="entry name" value="SRP54_N"/>
    <property type="match status" value="1"/>
</dbReference>
<dbReference type="EC" id="1.2.1.13" evidence="14"/>
<dbReference type="SUPFAM" id="SSF51735">
    <property type="entry name" value="NAD(P)-binding Rossmann-fold domains"/>
    <property type="match status" value="1"/>
</dbReference>
<dbReference type="Pfam" id="PF02881">
    <property type="entry name" value="SRP54_N"/>
    <property type="match status" value="1"/>
</dbReference>
<evidence type="ECO:0000256" key="1">
    <source>
        <dbReference type="ARBA" id="ARBA00005215"/>
    </source>
</evidence>
<dbReference type="EC" id="3.6.5.4" evidence="13"/>
<organism evidence="20 21">
    <name type="scientific">Geodia barretti</name>
    <name type="common">Barrett's horny sponge</name>
    <dbReference type="NCBI Taxonomy" id="519541"/>
    <lineage>
        <taxon>Eukaryota</taxon>
        <taxon>Metazoa</taxon>
        <taxon>Porifera</taxon>
        <taxon>Demospongiae</taxon>
        <taxon>Heteroscleromorpha</taxon>
        <taxon>Tetractinellida</taxon>
        <taxon>Astrophorina</taxon>
        <taxon>Geodiidae</taxon>
        <taxon>Geodia</taxon>
    </lineage>
</organism>
<keyword evidence="5" id="KW-0378">Hydrolase</keyword>
<dbReference type="AlphaFoldDB" id="A0AA35RI94"/>
<dbReference type="GO" id="GO:0005525">
    <property type="term" value="F:GTP binding"/>
    <property type="evidence" value="ECO:0007669"/>
    <property type="project" value="UniProtKB-KW"/>
</dbReference>
<keyword evidence="4" id="KW-0547">Nucleotide-binding</keyword>
<comment type="similarity">
    <text evidence="3 18">Belongs to the glyceraldehyde-3-phosphate dehydrogenase family.</text>
</comment>
<evidence type="ECO:0000256" key="14">
    <source>
        <dbReference type="ARBA" id="ARBA00039137"/>
    </source>
</evidence>
<dbReference type="InterPro" id="IPR036891">
    <property type="entry name" value="Signal_recog_part_SRP54_M_sf"/>
</dbReference>
<feature type="domain" description="SRP54-type proteins GTP-binding" evidence="19">
    <location>
        <begin position="515"/>
        <end position="528"/>
    </location>
</feature>
<dbReference type="FunFam" id="3.30.360.10:FF:000002">
    <property type="entry name" value="Glyceraldehyde-3-phosphate dehydrogenase"/>
    <property type="match status" value="1"/>
</dbReference>
<evidence type="ECO:0000256" key="3">
    <source>
        <dbReference type="ARBA" id="ARBA00007406"/>
    </source>
</evidence>
<evidence type="ECO:0000256" key="18">
    <source>
        <dbReference type="RuleBase" id="RU000397"/>
    </source>
</evidence>
<dbReference type="PRINTS" id="PR00078">
    <property type="entry name" value="G3PDHDRGNASE"/>
</dbReference>
<comment type="catalytic activity">
    <reaction evidence="17">
        <text>D-glyceraldehyde 3-phosphate + phosphate + NADP(+) = (2R)-3-phospho-glyceroyl phosphate + NADPH + H(+)</text>
        <dbReference type="Rhea" id="RHEA:10296"/>
        <dbReference type="ChEBI" id="CHEBI:15378"/>
        <dbReference type="ChEBI" id="CHEBI:43474"/>
        <dbReference type="ChEBI" id="CHEBI:57604"/>
        <dbReference type="ChEBI" id="CHEBI:57783"/>
        <dbReference type="ChEBI" id="CHEBI:58349"/>
        <dbReference type="ChEBI" id="CHEBI:59776"/>
        <dbReference type="EC" id="1.2.1.13"/>
    </reaction>
</comment>
<dbReference type="InterPro" id="IPR004125">
    <property type="entry name" value="Signal_recog_particle_SRP54_M"/>
</dbReference>
<dbReference type="FunFam" id="3.40.50.720:FF:000001">
    <property type="entry name" value="Glyceraldehyde-3-phosphate dehydrogenase"/>
    <property type="match status" value="1"/>
</dbReference>
<evidence type="ECO:0000256" key="12">
    <source>
        <dbReference type="ARBA" id="ARBA00034907"/>
    </source>
</evidence>
<comment type="caution">
    <text evidence="20">The sequence shown here is derived from an EMBL/GenBank/DDBJ whole genome shotgun (WGS) entry which is preliminary data.</text>
</comment>
<dbReference type="Gene3D" id="1.20.120.140">
    <property type="entry name" value="Signal recognition particle SRP54, nucleotide-binding domain"/>
    <property type="match status" value="1"/>
</dbReference>
<dbReference type="GO" id="GO:0051287">
    <property type="term" value="F:NAD binding"/>
    <property type="evidence" value="ECO:0007669"/>
    <property type="project" value="InterPro"/>
</dbReference>
<evidence type="ECO:0000256" key="17">
    <source>
        <dbReference type="ARBA" id="ARBA00052787"/>
    </source>
</evidence>
<keyword evidence="10" id="KW-0687">Ribonucleoprotein</keyword>
<dbReference type="InterPro" id="IPR042101">
    <property type="entry name" value="SRP54_N_sf"/>
</dbReference>
<dbReference type="SMART" id="SM00846">
    <property type="entry name" value="Gp_dh_N"/>
    <property type="match status" value="1"/>
</dbReference>
<comment type="pathway">
    <text evidence="1">Carbohydrate biosynthesis; Calvin cycle.</text>
</comment>
<keyword evidence="8" id="KW-0342">GTP-binding</keyword>
<dbReference type="HAMAP" id="MF_00306">
    <property type="entry name" value="SRP54"/>
    <property type="match status" value="1"/>
</dbReference>
<evidence type="ECO:0000256" key="2">
    <source>
        <dbReference type="ARBA" id="ARBA00005450"/>
    </source>
</evidence>
<dbReference type="Gene3D" id="1.10.260.30">
    <property type="entry name" value="Signal recognition particle, SRP54 subunit, M-domain"/>
    <property type="match status" value="1"/>
</dbReference>
<proteinExistence type="inferred from homology"/>
<dbReference type="SMART" id="SM00382">
    <property type="entry name" value="AAA"/>
    <property type="match status" value="1"/>
</dbReference>
<dbReference type="Gene3D" id="3.40.50.720">
    <property type="entry name" value="NAD(P)-binding Rossmann-like Domain"/>
    <property type="match status" value="1"/>
</dbReference>
<dbReference type="FunFam" id="3.40.50.300:FF:000022">
    <property type="entry name" value="Signal recognition particle 54 kDa subunit"/>
    <property type="match status" value="1"/>
</dbReference>
<keyword evidence="7" id="KW-0560">Oxidoreductase</keyword>
<dbReference type="InterPro" id="IPR036291">
    <property type="entry name" value="NAD(P)-bd_dom_sf"/>
</dbReference>
<evidence type="ECO:0000256" key="10">
    <source>
        <dbReference type="ARBA" id="ARBA00023274"/>
    </source>
</evidence>
<dbReference type="SUPFAM" id="SSF47446">
    <property type="entry name" value="Signal peptide-binding domain"/>
    <property type="match status" value="1"/>
</dbReference>
<comment type="catalytic activity">
    <reaction evidence="15">
        <text>D-glyceraldehyde 3-phosphate + phosphate + NAD(+) = (2R)-3-phospho-glyceroyl phosphate + NADH + H(+)</text>
        <dbReference type="Rhea" id="RHEA:10300"/>
        <dbReference type="ChEBI" id="CHEBI:15378"/>
        <dbReference type="ChEBI" id="CHEBI:43474"/>
        <dbReference type="ChEBI" id="CHEBI:57540"/>
        <dbReference type="ChEBI" id="CHEBI:57604"/>
        <dbReference type="ChEBI" id="CHEBI:57945"/>
        <dbReference type="ChEBI" id="CHEBI:59776"/>
        <dbReference type="EC" id="1.2.1.12"/>
    </reaction>
</comment>
<dbReference type="CDD" id="cd18126">
    <property type="entry name" value="GAPDH_I_C"/>
    <property type="match status" value="1"/>
</dbReference>
<evidence type="ECO:0000259" key="19">
    <source>
        <dbReference type="PROSITE" id="PS00300"/>
    </source>
</evidence>
<evidence type="ECO:0000256" key="7">
    <source>
        <dbReference type="ARBA" id="ARBA00023002"/>
    </source>
</evidence>
<evidence type="ECO:0000256" key="9">
    <source>
        <dbReference type="ARBA" id="ARBA00023135"/>
    </source>
</evidence>
<dbReference type="InterPro" id="IPR004780">
    <property type="entry name" value="SRP"/>
</dbReference>
<dbReference type="SUPFAM" id="SSF52540">
    <property type="entry name" value="P-loop containing nucleoside triphosphate hydrolases"/>
    <property type="match status" value="1"/>
</dbReference>
<dbReference type="Pfam" id="PF00044">
    <property type="entry name" value="Gp_dh_N"/>
    <property type="match status" value="1"/>
</dbReference>
<dbReference type="NCBIfam" id="TIGR00959">
    <property type="entry name" value="ffh"/>
    <property type="match status" value="1"/>
</dbReference>
<dbReference type="Pfam" id="PF02978">
    <property type="entry name" value="SRP_SPB"/>
    <property type="match status" value="1"/>
</dbReference>
<dbReference type="GO" id="GO:0047100">
    <property type="term" value="F:glyceraldehyde-3-phosphate dehydrogenase (NADP+) (phosphorylating) activity"/>
    <property type="evidence" value="ECO:0007669"/>
    <property type="project" value="UniProtKB-EC"/>
</dbReference>